<name>A0A8G1RU13_9EURO</name>
<gene>
    <name evidence="1" type="ORF">BO72DRAFT_47377</name>
</gene>
<dbReference type="VEuPathDB" id="FungiDB:BO72DRAFT_47377"/>
<organism evidence="1 2">
    <name type="scientific">Aspergillus fijiensis CBS 313.89</name>
    <dbReference type="NCBI Taxonomy" id="1448319"/>
    <lineage>
        <taxon>Eukaryota</taxon>
        <taxon>Fungi</taxon>
        <taxon>Dikarya</taxon>
        <taxon>Ascomycota</taxon>
        <taxon>Pezizomycotina</taxon>
        <taxon>Eurotiomycetes</taxon>
        <taxon>Eurotiomycetidae</taxon>
        <taxon>Eurotiales</taxon>
        <taxon>Aspergillaceae</taxon>
        <taxon>Aspergillus</taxon>
    </lineage>
</organism>
<proteinExistence type="predicted"/>
<accession>A0A8G1RU13</accession>
<dbReference type="EMBL" id="KZ824633">
    <property type="protein sequence ID" value="RAK79505.1"/>
    <property type="molecule type" value="Genomic_DNA"/>
</dbReference>
<reference evidence="1 2" key="1">
    <citation type="submission" date="2018-02" db="EMBL/GenBank/DDBJ databases">
        <title>The genomes of Aspergillus section Nigri reveals drivers in fungal speciation.</title>
        <authorList>
            <consortium name="DOE Joint Genome Institute"/>
            <person name="Vesth T.C."/>
            <person name="Nybo J."/>
            <person name="Theobald S."/>
            <person name="Brandl J."/>
            <person name="Frisvad J.C."/>
            <person name="Nielsen K.F."/>
            <person name="Lyhne E.K."/>
            <person name="Kogle M.E."/>
            <person name="Kuo A."/>
            <person name="Riley R."/>
            <person name="Clum A."/>
            <person name="Nolan M."/>
            <person name="Lipzen A."/>
            <person name="Salamov A."/>
            <person name="Henrissat B."/>
            <person name="Wiebenga A."/>
            <person name="De vries R.P."/>
            <person name="Grigoriev I.V."/>
            <person name="Mortensen U.H."/>
            <person name="Andersen M.R."/>
            <person name="Baker S.E."/>
        </authorList>
    </citation>
    <scope>NUCLEOTIDE SEQUENCE [LARGE SCALE GENOMIC DNA]</scope>
    <source>
        <strain evidence="1 2">CBS 313.89</strain>
    </source>
</reference>
<dbReference type="RefSeq" id="XP_040803515.1">
    <property type="nucleotide sequence ID" value="XM_040947219.1"/>
</dbReference>
<evidence type="ECO:0000313" key="2">
    <source>
        <dbReference type="Proteomes" id="UP000249789"/>
    </source>
</evidence>
<dbReference type="AlphaFoldDB" id="A0A8G1RU13"/>
<protein>
    <submittedName>
        <fullName evidence="1">Uncharacterized protein</fullName>
    </submittedName>
</protein>
<sequence length="70" mass="7832">MVWTCGSTCPLWSSTTAIGFLSDDEVKERALSGHLMMTVLAGWKAVPDYPSSLRVYCWARLDFQVSWASD</sequence>
<dbReference type="GeneID" id="63864552"/>
<dbReference type="Proteomes" id="UP000249789">
    <property type="component" value="Unassembled WGS sequence"/>
</dbReference>
<keyword evidence="2" id="KW-1185">Reference proteome</keyword>
<evidence type="ECO:0000313" key="1">
    <source>
        <dbReference type="EMBL" id="RAK79505.1"/>
    </source>
</evidence>